<evidence type="ECO:0000259" key="3">
    <source>
        <dbReference type="Pfam" id="PF07731"/>
    </source>
</evidence>
<keyword evidence="1" id="KW-1133">Transmembrane helix</keyword>
<evidence type="ECO:0000313" key="5">
    <source>
        <dbReference type="Proteomes" id="UP000676649"/>
    </source>
</evidence>
<keyword evidence="1" id="KW-0812">Transmembrane</keyword>
<dbReference type="SUPFAM" id="SSF49503">
    <property type="entry name" value="Cupredoxins"/>
    <property type="match status" value="1"/>
</dbReference>
<sequence length="277" mass="30779">MKYIIIYAISLLMSAASLAGQSNVDHNPLLMDHGYGHLMDMDGGMVMGENKDRLPAGCEKISEEKLFTVRAGRQYAKKYSGTIFGFDQHEWRVKPCSRVSVEFINEDKVRHQWMLHGLPKNLYNQGMFHLEITGPAKITGSFIAPSDDKTYLVHCDIAQHMEKGMKGQLVVGKGSLTFSSIPGISDPLIADNYAGKAAQAVELTASHTQQELGFVRVLSGAFLGLVLIPILIWIYRKYATLENIKWGATKLLELAAWAGRRMMRVMNGAAKNQDYPG</sequence>
<dbReference type="RefSeq" id="WP_215580222.1">
    <property type="nucleotide sequence ID" value="NZ_CP073754.1"/>
</dbReference>
<evidence type="ECO:0000313" key="4">
    <source>
        <dbReference type="EMBL" id="QWF69776.1"/>
    </source>
</evidence>
<accession>A0A975MLZ4</accession>
<dbReference type="InterPro" id="IPR008972">
    <property type="entry name" value="Cupredoxin"/>
</dbReference>
<evidence type="ECO:0000256" key="1">
    <source>
        <dbReference type="SAM" id="Phobius"/>
    </source>
</evidence>
<feature type="chain" id="PRO_5038114656" evidence="2">
    <location>
        <begin position="20"/>
        <end position="277"/>
    </location>
</feature>
<feature type="signal peptide" evidence="2">
    <location>
        <begin position="1"/>
        <end position="19"/>
    </location>
</feature>
<gene>
    <name evidence="4" type="ORF">KEF85_10365</name>
</gene>
<dbReference type="AlphaFoldDB" id="A0A975MLZ4"/>
<dbReference type="Gene3D" id="2.60.40.420">
    <property type="entry name" value="Cupredoxins - blue copper proteins"/>
    <property type="match status" value="1"/>
</dbReference>
<protein>
    <submittedName>
        <fullName evidence="4">Cupredoxin domain-containing protein</fullName>
    </submittedName>
</protein>
<dbReference type="Proteomes" id="UP000676649">
    <property type="component" value="Chromosome"/>
</dbReference>
<dbReference type="GO" id="GO:0016491">
    <property type="term" value="F:oxidoreductase activity"/>
    <property type="evidence" value="ECO:0007669"/>
    <property type="project" value="InterPro"/>
</dbReference>
<proteinExistence type="predicted"/>
<dbReference type="EMBL" id="CP073754">
    <property type="protein sequence ID" value="QWF69776.1"/>
    <property type="molecule type" value="Genomic_DNA"/>
</dbReference>
<organism evidence="4 5">
    <name type="scientific">Methylomonas paludis</name>
    <dbReference type="NCBI Taxonomy" id="1173101"/>
    <lineage>
        <taxon>Bacteria</taxon>
        <taxon>Pseudomonadati</taxon>
        <taxon>Pseudomonadota</taxon>
        <taxon>Gammaproteobacteria</taxon>
        <taxon>Methylococcales</taxon>
        <taxon>Methylococcaceae</taxon>
        <taxon>Methylomonas</taxon>
    </lineage>
</organism>
<name>A0A975MLZ4_9GAMM</name>
<dbReference type="CDD" id="cd00920">
    <property type="entry name" value="Cupredoxin"/>
    <property type="match status" value="1"/>
</dbReference>
<reference evidence="4" key="1">
    <citation type="submission" date="2021-04" db="EMBL/GenBank/DDBJ databases">
        <title>Draft genome sequence data of methanotrophic Methylovulum sp. strain S1L and Methylomonas sp. strain S2AM isolated from boreal lake water columns.</title>
        <authorList>
            <person name="Rissanen A.J."/>
            <person name="Mangayil R."/>
            <person name="Svenning M.M."/>
            <person name="Khanongnuch R."/>
        </authorList>
    </citation>
    <scope>NUCLEOTIDE SEQUENCE</scope>
    <source>
        <strain evidence="4">S2AM</strain>
    </source>
</reference>
<feature type="transmembrane region" description="Helical" evidence="1">
    <location>
        <begin position="213"/>
        <end position="235"/>
    </location>
</feature>
<dbReference type="GO" id="GO:0005507">
    <property type="term" value="F:copper ion binding"/>
    <property type="evidence" value="ECO:0007669"/>
    <property type="project" value="InterPro"/>
</dbReference>
<dbReference type="KEGG" id="mpad:KEF85_10365"/>
<keyword evidence="2" id="KW-0732">Signal</keyword>
<dbReference type="Pfam" id="PF07731">
    <property type="entry name" value="Cu-oxidase_2"/>
    <property type="match status" value="1"/>
</dbReference>
<dbReference type="InterPro" id="IPR011706">
    <property type="entry name" value="Cu-oxidase_C"/>
</dbReference>
<keyword evidence="5" id="KW-1185">Reference proteome</keyword>
<feature type="domain" description="Plastocyanin-like" evidence="3">
    <location>
        <begin position="65"/>
        <end position="173"/>
    </location>
</feature>
<evidence type="ECO:0000256" key="2">
    <source>
        <dbReference type="SAM" id="SignalP"/>
    </source>
</evidence>
<keyword evidence="1" id="KW-0472">Membrane</keyword>